<organism evidence="1 2">
    <name type="scientific">Cellulophaga tyrosinoxydans</name>
    <dbReference type="NCBI Taxonomy" id="504486"/>
    <lineage>
        <taxon>Bacteria</taxon>
        <taxon>Pseudomonadati</taxon>
        <taxon>Bacteroidota</taxon>
        <taxon>Flavobacteriia</taxon>
        <taxon>Flavobacteriales</taxon>
        <taxon>Flavobacteriaceae</taxon>
        <taxon>Cellulophaga</taxon>
    </lineage>
</organism>
<protein>
    <submittedName>
        <fullName evidence="1">CarboxypepD_reg-like domain-containing protein</fullName>
    </submittedName>
</protein>
<dbReference type="InterPro" id="IPR008969">
    <property type="entry name" value="CarboxyPept-like_regulatory"/>
</dbReference>
<dbReference type="Pfam" id="PF13715">
    <property type="entry name" value="CarbopepD_reg_2"/>
    <property type="match status" value="1"/>
</dbReference>
<dbReference type="Proteomes" id="UP000192360">
    <property type="component" value="Unassembled WGS sequence"/>
</dbReference>
<sequence>MIKISGYIGIFLLFATSLQAQTFFSKELKGKVSSADGDVAATHVLNISTQKAAITDIEGYFTISAQLNDTLVFSAIQYQRKEIVVTTAILASKSIFVSLDPAVNQLNEVVVMPYNLSGDLSRDMNNTEVAPVITASTLGLPNAFVKKMSQADRKLYASKAGGPLIATINAITGETKRLRLIAEREAKYQRTELIRHSYHDSLYIKQLKIPLDKIDDFLYSCEIDTTFASIDAKDKLKIWDYLLEKSVLYRKNNELEMP</sequence>
<evidence type="ECO:0000313" key="2">
    <source>
        <dbReference type="Proteomes" id="UP000192360"/>
    </source>
</evidence>
<dbReference type="SUPFAM" id="SSF49464">
    <property type="entry name" value="Carboxypeptidase regulatory domain-like"/>
    <property type="match status" value="1"/>
</dbReference>
<dbReference type="AlphaFoldDB" id="A0A1W1Y7R6"/>
<proteinExistence type="predicted"/>
<dbReference type="OrthoDB" id="1427655at2"/>
<dbReference type="STRING" id="504486.SAMN05660703_0107"/>
<dbReference type="RefSeq" id="WP_084059354.1">
    <property type="nucleotide sequence ID" value="NZ_FWXO01000001.1"/>
</dbReference>
<dbReference type="EMBL" id="FWXO01000001">
    <property type="protein sequence ID" value="SMC32197.1"/>
    <property type="molecule type" value="Genomic_DNA"/>
</dbReference>
<gene>
    <name evidence="1" type="ORF">SAMN05660703_0107</name>
</gene>
<accession>A0A1W1Y7R6</accession>
<keyword evidence="2" id="KW-1185">Reference proteome</keyword>
<evidence type="ECO:0000313" key="1">
    <source>
        <dbReference type="EMBL" id="SMC32197.1"/>
    </source>
</evidence>
<reference evidence="1 2" key="1">
    <citation type="submission" date="2017-04" db="EMBL/GenBank/DDBJ databases">
        <authorList>
            <person name="Afonso C.L."/>
            <person name="Miller P.J."/>
            <person name="Scott M.A."/>
            <person name="Spackman E."/>
            <person name="Goraichik I."/>
            <person name="Dimitrov K.M."/>
            <person name="Suarez D.L."/>
            <person name="Swayne D.E."/>
        </authorList>
    </citation>
    <scope>NUCLEOTIDE SEQUENCE [LARGE SCALE GENOMIC DNA]</scope>
    <source>
        <strain evidence="1 2">DSM 21164</strain>
    </source>
</reference>
<name>A0A1W1Y7R6_9FLAO</name>